<dbReference type="Proteomes" id="UP000040088">
    <property type="component" value="Unassembled WGS sequence"/>
</dbReference>
<proteinExistence type="predicted"/>
<protein>
    <submittedName>
        <fullName evidence="1">Putative phage tail fiber assembly protein</fullName>
    </submittedName>
</protein>
<name>A0A0T9UB25_YERAE</name>
<accession>A0A0T9UB25</accession>
<reference evidence="2" key="1">
    <citation type="submission" date="2015-03" db="EMBL/GenBank/DDBJ databases">
        <authorList>
            <consortium name="Pathogen Informatics"/>
        </authorList>
    </citation>
    <scope>NUCLEOTIDE SEQUENCE [LARGE SCALE GENOMIC DNA]</scope>
    <source>
        <strain evidence="2">IP27925</strain>
    </source>
</reference>
<dbReference type="Pfam" id="PF02413">
    <property type="entry name" value="Caudo_TAP"/>
    <property type="match status" value="1"/>
</dbReference>
<evidence type="ECO:0000313" key="2">
    <source>
        <dbReference type="Proteomes" id="UP000040088"/>
    </source>
</evidence>
<sequence>MSHASNMIDAIIDEIEGFEDSDDVVPDKLRTDLKAWKQYRVKVKNIDVSLAPDIEWPTAPE</sequence>
<organism evidence="1 2">
    <name type="scientific">Yersinia aleksiciae</name>
    <dbReference type="NCBI Taxonomy" id="263819"/>
    <lineage>
        <taxon>Bacteria</taxon>
        <taxon>Pseudomonadati</taxon>
        <taxon>Pseudomonadota</taxon>
        <taxon>Gammaproteobacteria</taxon>
        <taxon>Enterobacterales</taxon>
        <taxon>Yersiniaceae</taxon>
        <taxon>Yersinia</taxon>
    </lineage>
</organism>
<gene>
    <name evidence="1" type="ORF">ERS008460_02446</name>
</gene>
<dbReference type="InterPro" id="IPR003458">
    <property type="entry name" value="Phage_T4_Gp38_tail_assem"/>
</dbReference>
<dbReference type="AlphaFoldDB" id="A0A0T9UB25"/>
<dbReference type="EMBL" id="CQEM01000011">
    <property type="protein sequence ID" value="CNL29678.1"/>
    <property type="molecule type" value="Genomic_DNA"/>
</dbReference>
<evidence type="ECO:0000313" key="1">
    <source>
        <dbReference type="EMBL" id="CNL29678.1"/>
    </source>
</evidence>